<keyword evidence="2" id="KW-1133">Transmembrane helix</keyword>
<feature type="transmembrane region" description="Helical" evidence="2">
    <location>
        <begin position="80"/>
        <end position="101"/>
    </location>
</feature>
<feature type="transmembrane region" description="Helical" evidence="2">
    <location>
        <begin position="16"/>
        <end position="36"/>
    </location>
</feature>
<feature type="transmembrane region" description="Helical" evidence="2">
    <location>
        <begin position="281"/>
        <end position="298"/>
    </location>
</feature>
<comment type="similarity">
    <text evidence="1">Belongs to the EamA transporter family.</text>
</comment>
<evidence type="ECO:0000259" key="3">
    <source>
        <dbReference type="Pfam" id="PF00892"/>
    </source>
</evidence>
<feature type="transmembrane region" description="Helical" evidence="2">
    <location>
        <begin position="195"/>
        <end position="217"/>
    </location>
</feature>
<keyword evidence="2" id="KW-0812">Transmembrane</keyword>
<evidence type="ECO:0000256" key="2">
    <source>
        <dbReference type="SAM" id="Phobius"/>
    </source>
</evidence>
<feature type="transmembrane region" description="Helical" evidence="2">
    <location>
        <begin position="107"/>
        <end position="129"/>
    </location>
</feature>
<evidence type="ECO:0000313" key="4">
    <source>
        <dbReference type="EMBL" id="SDO54273.1"/>
    </source>
</evidence>
<evidence type="ECO:0000256" key="1">
    <source>
        <dbReference type="ARBA" id="ARBA00007362"/>
    </source>
</evidence>
<dbReference type="SUPFAM" id="SSF103481">
    <property type="entry name" value="Multidrug resistance efflux transporter EmrE"/>
    <property type="match status" value="2"/>
</dbReference>
<dbReference type="STRING" id="1090615.SAMN04515671_1274"/>
<dbReference type="Pfam" id="PF00892">
    <property type="entry name" value="EamA"/>
    <property type="match status" value="2"/>
</dbReference>
<dbReference type="PANTHER" id="PTHR12715:SF4">
    <property type="entry name" value="EAMA DOMAIN-CONTAINING PROTEIN"/>
    <property type="match status" value="1"/>
</dbReference>
<keyword evidence="5" id="KW-1185">Reference proteome</keyword>
<dbReference type="GO" id="GO:0016020">
    <property type="term" value="C:membrane"/>
    <property type="evidence" value="ECO:0007669"/>
    <property type="project" value="InterPro"/>
</dbReference>
<dbReference type="Proteomes" id="UP000198741">
    <property type="component" value="Chromosome I"/>
</dbReference>
<sequence>MTTLEQPRAAGSGTRTAGVVIAAIAVTVLAWASAFVTVRSVRTDFDPGALALGRLLVGSVALAVALRIKGGWVRPHRREWLLMALCGVCWFGVYNVSLSAAERQLDAGTTAMLVNVGPILIALLAGAVLGEGFPRWLLIGAGIAFAGAILIGVASRSGPGGATLGGVALCLLAAACWAIGVTAQKKVLGRLPPLQVTQIACTIGAVATLPFSGQLIGNLSRATTSGVLSVVYLGLVPTALAFGTWAFALSRMNAGRLGITTYLVPPLTIALSWPLLGEVPAVLALGGGLIALVGIAVSRRR</sequence>
<dbReference type="RefSeq" id="WP_090475180.1">
    <property type="nucleotide sequence ID" value="NZ_LT629710.1"/>
</dbReference>
<feature type="transmembrane region" description="Helical" evidence="2">
    <location>
        <begin position="136"/>
        <end position="155"/>
    </location>
</feature>
<name>A0A1H0KEQ1_9ACTN</name>
<dbReference type="InterPro" id="IPR052756">
    <property type="entry name" value="Alkyne_AA_exporter"/>
</dbReference>
<feature type="transmembrane region" description="Helical" evidence="2">
    <location>
        <begin position="48"/>
        <end position="68"/>
    </location>
</feature>
<dbReference type="InterPro" id="IPR037185">
    <property type="entry name" value="EmrE-like"/>
</dbReference>
<organism evidence="4 5">
    <name type="scientific">Nakamurella panacisegetis</name>
    <dbReference type="NCBI Taxonomy" id="1090615"/>
    <lineage>
        <taxon>Bacteria</taxon>
        <taxon>Bacillati</taxon>
        <taxon>Actinomycetota</taxon>
        <taxon>Actinomycetes</taxon>
        <taxon>Nakamurellales</taxon>
        <taxon>Nakamurellaceae</taxon>
        <taxon>Nakamurella</taxon>
    </lineage>
</organism>
<gene>
    <name evidence="4" type="ORF">SAMN04515671_1274</name>
</gene>
<keyword evidence="2" id="KW-0472">Membrane</keyword>
<feature type="domain" description="EamA" evidence="3">
    <location>
        <begin position="166"/>
        <end position="298"/>
    </location>
</feature>
<proteinExistence type="inferred from homology"/>
<dbReference type="Gene3D" id="1.10.3730.20">
    <property type="match status" value="1"/>
</dbReference>
<feature type="transmembrane region" description="Helical" evidence="2">
    <location>
        <begin position="229"/>
        <end position="250"/>
    </location>
</feature>
<feature type="domain" description="EamA" evidence="3">
    <location>
        <begin position="21"/>
        <end position="151"/>
    </location>
</feature>
<dbReference type="OrthoDB" id="3744378at2"/>
<dbReference type="EMBL" id="LT629710">
    <property type="protein sequence ID" value="SDO54273.1"/>
    <property type="molecule type" value="Genomic_DNA"/>
</dbReference>
<feature type="transmembrane region" description="Helical" evidence="2">
    <location>
        <begin position="161"/>
        <end position="183"/>
    </location>
</feature>
<dbReference type="InterPro" id="IPR000620">
    <property type="entry name" value="EamA_dom"/>
</dbReference>
<dbReference type="PANTHER" id="PTHR12715">
    <property type="entry name" value="TRANSPORTER, DRUG/METABOLITE EXPORTER FAMILY"/>
    <property type="match status" value="1"/>
</dbReference>
<feature type="transmembrane region" description="Helical" evidence="2">
    <location>
        <begin position="257"/>
        <end position="275"/>
    </location>
</feature>
<accession>A0A1H0KEQ1</accession>
<evidence type="ECO:0000313" key="5">
    <source>
        <dbReference type="Proteomes" id="UP000198741"/>
    </source>
</evidence>
<protein>
    <submittedName>
        <fullName evidence="4">Threonine/homoserine efflux transporter RhtA</fullName>
    </submittedName>
</protein>
<dbReference type="AlphaFoldDB" id="A0A1H0KEQ1"/>
<reference evidence="4 5" key="1">
    <citation type="submission" date="2016-10" db="EMBL/GenBank/DDBJ databases">
        <authorList>
            <person name="de Groot N.N."/>
        </authorList>
    </citation>
    <scope>NUCLEOTIDE SEQUENCE [LARGE SCALE GENOMIC DNA]</scope>
    <source>
        <strain evidence="5">P4-7,KCTC 19426,CECT 7604</strain>
    </source>
</reference>